<name>A0A9U8EH00_BIOGL</name>
<dbReference type="OrthoDB" id="6152285at2759"/>
<dbReference type="KEGG" id="bgt:106070725"/>
<organism evidence="5 6">
    <name type="scientific">Biomphalaria glabrata</name>
    <name type="common">Bloodfluke planorb</name>
    <name type="synonym">Freshwater snail</name>
    <dbReference type="NCBI Taxonomy" id="6526"/>
    <lineage>
        <taxon>Eukaryota</taxon>
        <taxon>Metazoa</taxon>
        <taxon>Spiralia</taxon>
        <taxon>Lophotrochozoa</taxon>
        <taxon>Mollusca</taxon>
        <taxon>Gastropoda</taxon>
        <taxon>Heterobranchia</taxon>
        <taxon>Euthyneura</taxon>
        <taxon>Panpulmonata</taxon>
        <taxon>Hygrophila</taxon>
        <taxon>Lymnaeoidea</taxon>
        <taxon>Planorbidae</taxon>
        <taxon>Biomphalaria</taxon>
    </lineage>
</organism>
<dbReference type="Gene3D" id="2.170.300.10">
    <property type="entry name" value="Tie2 ligand-binding domain superfamily"/>
    <property type="match status" value="1"/>
</dbReference>
<dbReference type="PANTHER" id="PTHR24043">
    <property type="entry name" value="SCAVENGER RECEPTOR CLASS F"/>
    <property type="match status" value="1"/>
</dbReference>
<dbReference type="GO" id="GO:0005044">
    <property type="term" value="F:scavenger receptor activity"/>
    <property type="evidence" value="ECO:0007669"/>
    <property type="project" value="InterPro"/>
</dbReference>
<dbReference type="PANTHER" id="PTHR24043:SF8">
    <property type="entry name" value="EGF-LIKE DOMAIN-CONTAINING PROTEIN"/>
    <property type="match status" value="1"/>
</dbReference>
<reference evidence="6" key="1">
    <citation type="submission" date="2025-08" db="UniProtKB">
        <authorList>
            <consortium name="RefSeq"/>
        </authorList>
    </citation>
    <scope>IDENTIFICATION</scope>
</reference>
<evidence type="ECO:0000313" key="5">
    <source>
        <dbReference type="Proteomes" id="UP001165740"/>
    </source>
</evidence>
<proteinExistence type="predicted"/>
<feature type="compositionally biased region" description="Basic and acidic residues" evidence="2">
    <location>
        <begin position="527"/>
        <end position="539"/>
    </location>
</feature>
<feature type="transmembrane region" description="Helical" evidence="3">
    <location>
        <begin position="467"/>
        <end position="488"/>
    </location>
</feature>
<dbReference type="RefSeq" id="XP_013086135.2">
    <property type="nucleotide sequence ID" value="XM_013230681.2"/>
</dbReference>
<sequence>MTYVSFLLVFVIKISLVDTEVTCDTNWFGPKCQLKCQCRDGCDPQGQCLGTKKCNSDWIDYACQYKPLSYWIRTPMDSYVETTSLWQDGDDSTCINNVALQFIVINFSFKSLIGWMRLVVSDAALVDRFMMYFEDTSDAITKRLECWRQQFTIVNNRTVYIRCDMNYPINRVILKGEGVTSLCTIQVSKGRNLALKQKADQSSTNGTNSASNAVDGNTDSDLDKGSCALTNNVTNLIPTWTLTLEEPVIVNFFEIYAASYPLRNYMYYSIFQTFDKNDAPILNTTYATVFSNINKTLVKKVVIKATNTTYPTALLFICELMLLGECPPGKWGLDCNKNCNYLCPENCNEIDGSCPTSCLGYFPPKCEQVCPPNKWGVNCRENCRDACAFSYCNNTNGQCTAGCNGYSDPPFCTEACLPGYYGLNCLSYTSSQIEGSEHNACERLSYDELQSQCVVGREKFIFSVPNFFIGLGTGVAAVLIIVTLIVLYRKTCLKRKPISKTAEDVYEDMATENVTSVSKSQANNMYDRPKPRTEDEPVKRNMASYDEISLNRHDDKPTVYLNVDEVIPK</sequence>
<accession>A0A9U8EH00</accession>
<feature type="chain" id="PRO_5040767024" evidence="4">
    <location>
        <begin position="20"/>
        <end position="569"/>
    </location>
</feature>
<protein>
    <submittedName>
        <fullName evidence="6">Uncharacterized protein LOC106070725</fullName>
    </submittedName>
</protein>
<gene>
    <name evidence="6" type="primary">LOC106070725</name>
</gene>
<dbReference type="InterPro" id="IPR008979">
    <property type="entry name" value="Galactose-bd-like_sf"/>
</dbReference>
<feature type="compositionally biased region" description="Low complexity" evidence="2">
    <location>
        <begin position="202"/>
        <end position="213"/>
    </location>
</feature>
<dbReference type="Gene3D" id="2.60.120.260">
    <property type="entry name" value="Galactose-binding domain-like"/>
    <property type="match status" value="1"/>
</dbReference>
<evidence type="ECO:0000256" key="2">
    <source>
        <dbReference type="SAM" id="MobiDB-lite"/>
    </source>
</evidence>
<keyword evidence="4" id="KW-0732">Signal</keyword>
<keyword evidence="1" id="KW-0245">EGF-like domain</keyword>
<feature type="signal peptide" evidence="4">
    <location>
        <begin position="1"/>
        <end position="19"/>
    </location>
</feature>
<feature type="region of interest" description="Disordered" evidence="2">
    <location>
        <begin position="198"/>
        <end position="217"/>
    </location>
</feature>
<keyword evidence="3" id="KW-0472">Membrane</keyword>
<keyword evidence="3" id="KW-1133">Transmembrane helix</keyword>
<keyword evidence="5" id="KW-1185">Reference proteome</keyword>
<dbReference type="SUPFAM" id="SSF49785">
    <property type="entry name" value="Galactose-binding domain-like"/>
    <property type="match status" value="1"/>
</dbReference>
<evidence type="ECO:0000256" key="3">
    <source>
        <dbReference type="SAM" id="Phobius"/>
    </source>
</evidence>
<evidence type="ECO:0000256" key="4">
    <source>
        <dbReference type="SAM" id="SignalP"/>
    </source>
</evidence>
<dbReference type="AlphaFoldDB" id="A0A9U8EH00"/>
<dbReference type="Proteomes" id="UP001165740">
    <property type="component" value="Chromosome 5"/>
</dbReference>
<evidence type="ECO:0000313" key="6">
    <source>
        <dbReference type="RefSeq" id="XP_013086135.2"/>
    </source>
</evidence>
<evidence type="ECO:0000256" key="1">
    <source>
        <dbReference type="ARBA" id="ARBA00022536"/>
    </source>
</evidence>
<dbReference type="GeneID" id="106070725"/>
<keyword evidence="3" id="KW-0812">Transmembrane</keyword>
<feature type="region of interest" description="Disordered" evidence="2">
    <location>
        <begin position="517"/>
        <end position="547"/>
    </location>
</feature>
<dbReference type="InterPro" id="IPR042635">
    <property type="entry name" value="MEGF10/SREC1/2-like"/>
</dbReference>